<protein>
    <submittedName>
        <fullName evidence="3">Uncharacterized protein</fullName>
    </submittedName>
</protein>
<comment type="caution">
    <text evidence="3">The sequence shown here is derived from an EMBL/GenBank/DDBJ whole genome shotgun (WGS) entry which is preliminary data.</text>
</comment>
<reference evidence="3 4" key="1">
    <citation type="submission" date="2024-01" db="EMBL/GenBank/DDBJ databases">
        <title>The genomes of 5 underutilized Papilionoideae crops provide insights into root nodulation and disease resistanc.</title>
        <authorList>
            <person name="Jiang F."/>
        </authorList>
    </citation>
    <scope>NUCLEOTIDE SEQUENCE [LARGE SCALE GENOMIC DNA]</scope>
    <source>
        <strain evidence="3">LVBAO_FW01</strain>
        <tissue evidence="3">Leaves</tissue>
    </source>
</reference>
<gene>
    <name evidence="3" type="ORF">VNO77_17410</name>
</gene>
<feature type="chain" id="PRO_5042880771" evidence="2">
    <location>
        <begin position="25"/>
        <end position="87"/>
    </location>
</feature>
<accession>A0AAN9QGL2</accession>
<dbReference type="EMBL" id="JAYMYQ010000004">
    <property type="protein sequence ID" value="KAK7336860.1"/>
    <property type="molecule type" value="Genomic_DNA"/>
</dbReference>
<feature type="signal peptide" evidence="2">
    <location>
        <begin position="1"/>
        <end position="24"/>
    </location>
</feature>
<evidence type="ECO:0000313" key="3">
    <source>
        <dbReference type="EMBL" id="KAK7336860.1"/>
    </source>
</evidence>
<dbReference type="AlphaFoldDB" id="A0AAN9QGL2"/>
<sequence length="87" mass="9975">MYARWGWNLLCGMLLETAIDPVKCGGHDVLQFVPFNTASSLIIEPIYYIWMWLAAYADFIVLYGLDFGPIQVRHHGFYLEQIGPTCC</sequence>
<keyword evidence="1" id="KW-0472">Membrane</keyword>
<dbReference type="Proteomes" id="UP001367508">
    <property type="component" value="Unassembled WGS sequence"/>
</dbReference>
<evidence type="ECO:0000256" key="1">
    <source>
        <dbReference type="SAM" id="Phobius"/>
    </source>
</evidence>
<keyword evidence="1" id="KW-1133">Transmembrane helix</keyword>
<name>A0AAN9QGL2_CANGL</name>
<keyword evidence="2" id="KW-0732">Signal</keyword>
<evidence type="ECO:0000313" key="4">
    <source>
        <dbReference type="Proteomes" id="UP001367508"/>
    </source>
</evidence>
<evidence type="ECO:0000256" key="2">
    <source>
        <dbReference type="SAM" id="SignalP"/>
    </source>
</evidence>
<feature type="transmembrane region" description="Helical" evidence="1">
    <location>
        <begin position="46"/>
        <end position="65"/>
    </location>
</feature>
<keyword evidence="4" id="KW-1185">Reference proteome</keyword>
<keyword evidence="1" id="KW-0812">Transmembrane</keyword>
<proteinExistence type="predicted"/>
<organism evidence="3 4">
    <name type="scientific">Canavalia gladiata</name>
    <name type="common">Sword bean</name>
    <name type="synonym">Dolichos gladiatus</name>
    <dbReference type="NCBI Taxonomy" id="3824"/>
    <lineage>
        <taxon>Eukaryota</taxon>
        <taxon>Viridiplantae</taxon>
        <taxon>Streptophyta</taxon>
        <taxon>Embryophyta</taxon>
        <taxon>Tracheophyta</taxon>
        <taxon>Spermatophyta</taxon>
        <taxon>Magnoliopsida</taxon>
        <taxon>eudicotyledons</taxon>
        <taxon>Gunneridae</taxon>
        <taxon>Pentapetalae</taxon>
        <taxon>rosids</taxon>
        <taxon>fabids</taxon>
        <taxon>Fabales</taxon>
        <taxon>Fabaceae</taxon>
        <taxon>Papilionoideae</taxon>
        <taxon>50 kb inversion clade</taxon>
        <taxon>NPAAA clade</taxon>
        <taxon>indigoferoid/millettioid clade</taxon>
        <taxon>Phaseoleae</taxon>
        <taxon>Canavalia</taxon>
    </lineage>
</organism>